<reference evidence="1 2" key="1">
    <citation type="submission" date="2021-06" db="EMBL/GenBank/DDBJ databases">
        <title>Caerostris extrusa draft genome.</title>
        <authorList>
            <person name="Kono N."/>
            <person name="Arakawa K."/>
        </authorList>
    </citation>
    <scope>NUCLEOTIDE SEQUENCE [LARGE SCALE GENOMIC DNA]</scope>
</reference>
<proteinExistence type="predicted"/>
<gene>
    <name evidence="1" type="ORF">CEXT_259181</name>
</gene>
<dbReference type="Proteomes" id="UP001054945">
    <property type="component" value="Unassembled WGS sequence"/>
</dbReference>
<comment type="caution">
    <text evidence="1">The sequence shown here is derived from an EMBL/GenBank/DDBJ whole genome shotgun (WGS) entry which is preliminary data.</text>
</comment>
<dbReference type="AlphaFoldDB" id="A0AAV4PA10"/>
<dbReference type="EMBL" id="BPLR01004329">
    <property type="protein sequence ID" value="GIX94045.1"/>
    <property type="molecule type" value="Genomic_DNA"/>
</dbReference>
<evidence type="ECO:0000313" key="1">
    <source>
        <dbReference type="EMBL" id="GIX94045.1"/>
    </source>
</evidence>
<accession>A0AAV4PA10</accession>
<protein>
    <submittedName>
        <fullName evidence="1">Uncharacterized protein</fullName>
    </submittedName>
</protein>
<name>A0AAV4PA10_CAEEX</name>
<evidence type="ECO:0000313" key="2">
    <source>
        <dbReference type="Proteomes" id="UP001054945"/>
    </source>
</evidence>
<organism evidence="1 2">
    <name type="scientific">Caerostris extrusa</name>
    <name type="common">Bark spider</name>
    <name type="synonym">Caerostris bankana</name>
    <dbReference type="NCBI Taxonomy" id="172846"/>
    <lineage>
        <taxon>Eukaryota</taxon>
        <taxon>Metazoa</taxon>
        <taxon>Ecdysozoa</taxon>
        <taxon>Arthropoda</taxon>
        <taxon>Chelicerata</taxon>
        <taxon>Arachnida</taxon>
        <taxon>Araneae</taxon>
        <taxon>Araneomorphae</taxon>
        <taxon>Entelegynae</taxon>
        <taxon>Araneoidea</taxon>
        <taxon>Araneidae</taxon>
        <taxon>Caerostris</taxon>
    </lineage>
</organism>
<keyword evidence="2" id="KW-1185">Reference proteome</keyword>
<sequence length="73" mass="8210">MYELTCTELRLAKQKAEIIGYEAFNQVHSILPIQNNCLQSAPVNKAIRQTDALGMISAINEHPIGSDRMHCLR</sequence>